<keyword evidence="2 5" id="KW-0812">Transmembrane</keyword>
<feature type="transmembrane region" description="Helical" evidence="5">
    <location>
        <begin position="191"/>
        <end position="214"/>
    </location>
</feature>
<feature type="transmembrane region" description="Helical" evidence="5">
    <location>
        <begin position="12"/>
        <end position="34"/>
    </location>
</feature>
<dbReference type="GO" id="GO:0022857">
    <property type="term" value="F:transmembrane transporter activity"/>
    <property type="evidence" value="ECO:0007669"/>
    <property type="project" value="InterPro"/>
</dbReference>
<feature type="transmembrane region" description="Helical" evidence="5">
    <location>
        <begin position="126"/>
        <end position="147"/>
    </location>
</feature>
<dbReference type="Proteomes" id="UP000061362">
    <property type="component" value="Chromosome"/>
</dbReference>
<dbReference type="Proteomes" id="UP000062398">
    <property type="component" value="Chromosome"/>
</dbReference>
<sequence length="511" mass="54587" precursor="true">MPLKKELSYLDLIILGIAGAVGTGALFSTAGMTADAGPSAVISWILGGVFYLFIGLTYSEISMNLPEAGGPSRYSLYSHGKLTNLINAMADLVWYLFIPPIEALAVVEGLTFFFPSLLTPAGTPTLLGGLVGVILLILFIPFNYFGVKAFGRSTTSFGTVKLVLYVALALGVMGVFFSAKNFVSYGGLAPFGLAGMFTAIPLAMFAFGGIRVIPDYAEEARDRRRLSSAIILTVIGQTLIYVLFAIAFVGGINWSKVALSPGNWTGVTSALPGNPFVDLSQSNSALLILALIVALIGPFVTGYIYLGAGTRVLFAMGRTGIVTKLMKQLHSTYSIPVWALLVFGIVGAVITFLTSPIPTIYSLISDAVVAGYLGFAVNPVAMMAMRKKYEYKLKGGPVIAALAFVFSSLIAFWSGWPSVPYSVIIIAIAVGIFGAVYRAFENVFNSLWYIAYIAFITLMTYIGSDGALSLINFYLASALVAVISVAVFFPWGIISAKRDIKIPTEQEIENQ</sequence>
<accession>A0A088E5M2</accession>
<dbReference type="RefSeq" id="WP_012020426.1">
    <property type="nucleotide sequence ID" value="NZ_CP008822.1"/>
</dbReference>
<dbReference type="AlphaFoldDB" id="A0A088E5M2"/>
<dbReference type="PATRIC" id="fig|43687.5.peg.474"/>
<dbReference type="EMBL" id="CP012174">
    <property type="protein sequence ID" value="AKV78094.1"/>
    <property type="molecule type" value="Genomic_DNA"/>
</dbReference>
<dbReference type="EMBL" id="CP012172">
    <property type="protein sequence ID" value="AKV73604.1"/>
    <property type="molecule type" value="Genomic_DNA"/>
</dbReference>
<evidence type="ECO:0000313" key="17">
    <source>
        <dbReference type="Proteomes" id="UP000068832"/>
    </source>
</evidence>
<evidence type="ECO:0000313" key="6">
    <source>
        <dbReference type="EMBL" id="AIM26625.1"/>
    </source>
</evidence>
<dbReference type="Proteomes" id="UP000029084">
    <property type="component" value="Chromosome"/>
</dbReference>
<feature type="transmembrane region" description="Helical" evidence="5">
    <location>
        <begin position="360"/>
        <end position="381"/>
    </location>
</feature>
<evidence type="ECO:0000256" key="3">
    <source>
        <dbReference type="ARBA" id="ARBA00022989"/>
    </source>
</evidence>
<keyword evidence="3 5" id="KW-1133">Transmembrane helix</keyword>
<gene>
    <name evidence="6" type="ORF">HA72_0461</name>
    <name evidence="7" type="ORF">MsedA_0475</name>
    <name evidence="8" type="ORF">MsedB_0475</name>
    <name evidence="9" type="ORF">MsedC_0474</name>
    <name evidence="10" type="ORF">MsedD_0475</name>
    <name evidence="11" type="ORF">MsedE_0475</name>
</gene>
<dbReference type="OMA" id="AVILQFW"/>
<proteinExistence type="predicted"/>
<protein>
    <submittedName>
        <fullName evidence="7">Amino acid transporter</fullName>
    </submittedName>
    <submittedName>
        <fullName evidence="6">Amino acid/polyamine/organocation transporter, APC superfamily</fullName>
    </submittedName>
</protein>
<evidence type="ECO:0000313" key="7">
    <source>
        <dbReference type="EMBL" id="AKV73604.1"/>
    </source>
</evidence>
<feature type="transmembrane region" description="Helical" evidence="5">
    <location>
        <begin position="159"/>
        <end position="179"/>
    </location>
</feature>
<evidence type="ECO:0000313" key="13">
    <source>
        <dbReference type="Proteomes" id="UP000056255"/>
    </source>
</evidence>
<evidence type="ECO:0000313" key="9">
    <source>
        <dbReference type="EMBL" id="AKV78094.1"/>
    </source>
</evidence>
<dbReference type="Proteomes" id="UP000062475">
    <property type="component" value="Chromosome"/>
</dbReference>
<dbReference type="PANTHER" id="PTHR47547">
    <property type="match status" value="1"/>
</dbReference>
<dbReference type="EMBL" id="CP012173">
    <property type="protein sequence ID" value="AKV75845.1"/>
    <property type="molecule type" value="Genomic_DNA"/>
</dbReference>
<dbReference type="GO" id="GO:0016020">
    <property type="term" value="C:membrane"/>
    <property type="evidence" value="ECO:0007669"/>
    <property type="project" value="UniProtKB-SubCell"/>
</dbReference>
<evidence type="ECO:0000256" key="1">
    <source>
        <dbReference type="ARBA" id="ARBA00004141"/>
    </source>
</evidence>
<dbReference type="PANTHER" id="PTHR47547:SF1">
    <property type="entry name" value="ASPARTATE-PROTON SYMPORTER"/>
    <property type="match status" value="1"/>
</dbReference>
<dbReference type="Gene3D" id="1.20.1740.10">
    <property type="entry name" value="Amino acid/polyamine transporter I"/>
    <property type="match status" value="1"/>
</dbReference>
<dbReference type="EMBL" id="CP012175">
    <property type="protein sequence ID" value="AKV80339.1"/>
    <property type="molecule type" value="Genomic_DNA"/>
</dbReference>
<dbReference type="EMBL" id="CP008822">
    <property type="protein sequence ID" value="AIM26625.1"/>
    <property type="molecule type" value="Genomic_DNA"/>
</dbReference>
<feature type="transmembrane region" description="Helical" evidence="5">
    <location>
        <begin position="285"/>
        <end position="314"/>
    </location>
</feature>
<dbReference type="GeneID" id="5105457"/>
<feature type="transmembrane region" description="Helical" evidence="5">
    <location>
        <begin position="419"/>
        <end position="440"/>
    </location>
</feature>
<evidence type="ECO:0000313" key="8">
    <source>
        <dbReference type="EMBL" id="AKV75845.1"/>
    </source>
</evidence>
<feature type="transmembrane region" description="Helical" evidence="5">
    <location>
        <begin position="447"/>
        <end position="464"/>
    </location>
</feature>
<name>A0A088E5M2_9CREN</name>
<reference evidence="6 12" key="1">
    <citation type="journal article" date="2014" name="J. Bacteriol.">
        <title>Role of an Archaeal PitA Transporter in the Copper and Arsenic Resistance of Metallosphaera sedula, an Extreme Thermoacidophile.</title>
        <authorList>
            <person name="McCarthy S."/>
            <person name="Ai C."/>
            <person name="Wheaton G."/>
            <person name="Tevatia R."/>
            <person name="Eckrich V."/>
            <person name="Kelly R."/>
            <person name="Blum P."/>
        </authorList>
    </citation>
    <scope>NUCLEOTIDE SEQUENCE [LARGE SCALE GENOMIC DNA]</scope>
    <source>
        <strain evidence="6 12">CuR1</strain>
    </source>
</reference>
<dbReference type="Proteomes" id="UP000056255">
    <property type="component" value="Chromosome"/>
</dbReference>
<reference evidence="14 15" key="2">
    <citation type="journal article" date="2015" name="Genome Announc.">
        <title>Complete Genome Sequences of Evolved Arsenate-Resistant Metallosphaera sedula Strains.</title>
        <authorList>
            <person name="Ai C."/>
            <person name="McCarthy S."/>
            <person name="Schackwitz W."/>
            <person name="Martin J."/>
            <person name="Lipzen A."/>
            <person name="Blum P."/>
        </authorList>
    </citation>
    <scope>NUCLEOTIDE SEQUENCE [LARGE SCALE GENOMIC DNA]</scope>
    <source>
        <strain evidence="9 15">ARS120-1</strain>
        <strain evidence="10 14">ARS120-2</strain>
        <strain evidence="7 17">ARS50-1</strain>
        <strain evidence="8 16">ARS50-2</strain>
    </source>
</reference>
<evidence type="ECO:0000313" key="15">
    <source>
        <dbReference type="Proteomes" id="UP000062398"/>
    </source>
</evidence>
<dbReference type="InterPro" id="IPR002293">
    <property type="entry name" value="AA/rel_permease1"/>
</dbReference>
<feature type="transmembrane region" description="Helical" evidence="5">
    <location>
        <begin position="92"/>
        <end position="114"/>
    </location>
</feature>
<evidence type="ECO:0000313" key="10">
    <source>
        <dbReference type="EMBL" id="AKV80339.1"/>
    </source>
</evidence>
<feature type="transmembrane region" description="Helical" evidence="5">
    <location>
        <begin position="335"/>
        <end position="354"/>
    </location>
</feature>
<organism evidence="6 12">
    <name type="scientific">Metallosphaera sedula</name>
    <dbReference type="NCBI Taxonomy" id="43687"/>
    <lineage>
        <taxon>Archaea</taxon>
        <taxon>Thermoproteota</taxon>
        <taxon>Thermoprotei</taxon>
        <taxon>Sulfolobales</taxon>
        <taxon>Sulfolobaceae</taxon>
        <taxon>Metallosphaera</taxon>
    </lineage>
</organism>
<evidence type="ECO:0000256" key="2">
    <source>
        <dbReference type="ARBA" id="ARBA00022692"/>
    </source>
</evidence>
<feature type="transmembrane region" description="Helical" evidence="5">
    <location>
        <begin position="470"/>
        <end position="494"/>
    </location>
</feature>
<feature type="transmembrane region" description="Helical" evidence="5">
    <location>
        <begin position="393"/>
        <end position="413"/>
    </location>
</feature>
<evidence type="ECO:0000313" key="14">
    <source>
        <dbReference type="Proteomes" id="UP000061362"/>
    </source>
</evidence>
<feature type="transmembrane region" description="Helical" evidence="5">
    <location>
        <begin position="40"/>
        <end position="58"/>
    </location>
</feature>
<dbReference type="Proteomes" id="UP000068832">
    <property type="component" value="Chromosome"/>
</dbReference>
<feature type="transmembrane region" description="Helical" evidence="5">
    <location>
        <begin position="226"/>
        <end position="252"/>
    </location>
</feature>
<reference evidence="11 13" key="3">
    <citation type="submission" date="2015-07" db="EMBL/GenBank/DDBJ databases">
        <title>Physiological, transcriptional responses and genome re-sequencing of acid resistant extremely thermoacidophilic Metallosphaera sedula SARC-M1.</title>
        <authorList>
            <person name="Ai C."/>
            <person name="McCarthy S."/>
            <person name="Eckrich V."/>
            <person name="Rudrappa D."/>
            <person name="Qiu G."/>
            <person name="Blum P."/>
        </authorList>
    </citation>
    <scope>NUCLEOTIDE SEQUENCE [LARGE SCALE GENOMIC DNA]</scope>
    <source>
        <strain evidence="11 13">SARC-M1</strain>
    </source>
</reference>
<dbReference type="EMBL" id="CP012176">
    <property type="protein sequence ID" value="AKV82585.1"/>
    <property type="molecule type" value="Genomic_DNA"/>
</dbReference>
<dbReference type="InterPro" id="IPR052962">
    <property type="entry name" value="AA_Transporter_AGT"/>
</dbReference>
<evidence type="ECO:0000313" key="16">
    <source>
        <dbReference type="Proteomes" id="UP000062475"/>
    </source>
</evidence>
<evidence type="ECO:0000313" key="12">
    <source>
        <dbReference type="Proteomes" id="UP000029084"/>
    </source>
</evidence>
<keyword evidence="4 5" id="KW-0472">Membrane</keyword>
<evidence type="ECO:0000256" key="5">
    <source>
        <dbReference type="SAM" id="Phobius"/>
    </source>
</evidence>
<dbReference type="Pfam" id="PF13520">
    <property type="entry name" value="AA_permease_2"/>
    <property type="match status" value="1"/>
</dbReference>
<evidence type="ECO:0000256" key="4">
    <source>
        <dbReference type="ARBA" id="ARBA00023136"/>
    </source>
</evidence>
<evidence type="ECO:0000313" key="11">
    <source>
        <dbReference type="EMBL" id="AKV82585.1"/>
    </source>
</evidence>
<comment type="subcellular location">
    <subcellularLocation>
        <location evidence="1">Membrane</location>
        <topology evidence="1">Multi-pass membrane protein</topology>
    </subcellularLocation>
</comment>
<dbReference type="OrthoDB" id="43026at2157"/>